<evidence type="ECO:0000256" key="5">
    <source>
        <dbReference type="ARBA" id="ARBA00022525"/>
    </source>
</evidence>
<keyword evidence="7" id="KW-0378">Hydrolase</keyword>
<feature type="domain" description="Pectinesterase catalytic" evidence="12">
    <location>
        <begin position="745"/>
        <end position="1007"/>
    </location>
</feature>
<keyword evidence="11" id="KW-0175">Coiled coil</keyword>
<evidence type="ECO:0000259" key="12">
    <source>
        <dbReference type="Pfam" id="PF01095"/>
    </source>
</evidence>
<dbReference type="EC" id="3.1.1.11" evidence="4"/>
<gene>
    <name evidence="14" type="ORF">UA08_09268</name>
</gene>
<keyword evidence="15" id="KW-1185">Reference proteome</keyword>
<evidence type="ECO:0000259" key="13">
    <source>
        <dbReference type="Pfam" id="PF17111"/>
    </source>
</evidence>
<dbReference type="SUPFAM" id="SSF51126">
    <property type="entry name" value="Pectin lyase-like"/>
    <property type="match status" value="3"/>
</dbReference>
<dbReference type="Gene3D" id="2.160.20.10">
    <property type="entry name" value="Single-stranded right-handed beta-helix, Pectin lyase-like"/>
    <property type="match status" value="3"/>
</dbReference>
<dbReference type="GO" id="GO:0045490">
    <property type="term" value="P:pectin catabolic process"/>
    <property type="evidence" value="ECO:0007669"/>
    <property type="project" value="UniProtKB-UniPathway"/>
</dbReference>
<keyword evidence="8" id="KW-0063">Aspartyl esterase</keyword>
<dbReference type="PANTHER" id="PTHR31321:SF58">
    <property type="entry name" value="METHYLESTERASE, PUTATIVE-RELATED"/>
    <property type="match status" value="1"/>
</dbReference>
<feature type="domain" description="Pectinesterase catalytic" evidence="12">
    <location>
        <begin position="1099"/>
        <end position="1289"/>
    </location>
</feature>
<feature type="coiled-coil region" evidence="11">
    <location>
        <begin position="253"/>
        <end position="287"/>
    </location>
</feature>
<comment type="pathway">
    <text evidence="2">Glycan metabolism; pectin degradation; 2-dehydro-3-deoxy-D-gluconate from pectin: step 1/5.</text>
</comment>
<dbReference type="InterPro" id="IPR000070">
    <property type="entry name" value="Pectinesterase_cat"/>
</dbReference>
<dbReference type="Pfam" id="PF01095">
    <property type="entry name" value="Pectinesterase"/>
    <property type="match status" value="3"/>
</dbReference>
<evidence type="ECO:0000313" key="14">
    <source>
        <dbReference type="EMBL" id="OKL55415.1"/>
    </source>
</evidence>
<keyword evidence="5" id="KW-0964">Secreted</keyword>
<comment type="subcellular location">
    <subcellularLocation>
        <location evidence="1">Secreted</location>
    </subcellularLocation>
</comment>
<dbReference type="RefSeq" id="XP_020115536.1">
    <property type="nucleotide sequence ID" value="XM_020265193.1"/>
</dbReference>
<accession>A0A1Q5Q6E2</accession>
<evidence type="ECO:0000256" key="8">
    <source>
        <dbReference type="ARBA" id="ARBA00023085"/>
    </source>
</evidence>
<evidence type="ECO:0000256" key="1">
    <source>
        <dbReference type="ARBA" id="ARBA00004613"/>
    </source>
</evidence>
<dbReference type="GeneID" id="31009024"/>
<comment type="caution">
    <text evidence="14">The sequence shown here is derived from an EMBL/GenBank/DDBJ whole genome shotgun (WGS) entry which is preliminary data.</text>
</comment>
<dbReference type="GO" id="GO:0042545">
    <property type="term" value="P:cell wall modification"/>
    <property type="evidence" value="ECO:0007669"/>
    <property type="project" value="InterPro"/>
</dbReference>
<dbReference type="GO" id="GO:0030599">
    <property type="term" value="F:pectinesterase activity"/>
    <property type="evidence" value="ECO:0007669"/>
    <property type="project" value="UniProtKB-EC"/>
</dbReference>
<evidence type="ECO:0000256" key="4">
    <source>
        <dbReference type="ARBA" id="ARBA00013229"/>
    </source>
</evidence>
<feature type="domain" description="Pectinesterase catalytic" evidence="12">
    <location>
        <begin position="403"/>
        <end position="692"/>
    </location>
</feature>
<evidence type="ECO:0000256" key="6">
    <source>
        <dbReference type="ARBA" id="ARBA00022729"/>
    </source>
</evidence>
<dbReference type="InterPro" id="IPR031348">
    <property type="entry name" value="PigL_N"/>
</dbReference>
<dbReference type="UniPathway" id="UPA00545">
    <property type="reaction ID" value="UER00823"/>
</dbReference>
<evidence type="ECO:0000256" key="11">
    <source>
        <dbReference type="SAM" id="Coils"/>
    </source>
</evidence>
<dbReference type="Proteomes" id="UP000214365">
    <property type="component" value="Unassembled WGS sequence"/>
</dbReference>
<dbReference type="EMBL" id="LFMY01000021">
    <property type="protein sequence ID" value="OKL55415.1"/>
    <property type="molecule type" value="Genomic_DNA"/>
</dbReference>
<sequence>MADPLSVTASLVGLVGFAFQASKSLYQVIESFKSSKRAVRELREEVESLNGVLATLSQMAIEYDAQLTSLKLPLLRCGKTCAEFEDVISKSAGHSDGQRTSFRDWAKLQYRGGGIGDLKTTLAGYKSTINIAIGGATFRQAAVTANVLDDYKRMIDEATSDLQDHLQLIDERMQSLIQNTASMPSLGPPEVEEIIEEKRSIQQCLAICTQVSQLIETYQTRRMIYQSPSESVPHQFSTFRAEKATNDLLMGFKNKLSSNANDLQVRLKELEDRLGKLSRESNDQQDLSLLQAMKEERDSITQCLEICTDASDFTATVRTNVYEDVTSADNAHQLVVSTIGELISARHIITGSNSVQWLGQMSDETIQKLSNDNKRIVPENQTSAPQGQKSVFNDLYGAGYQLKGEYRNVTAAIAALPNDGQDYTIYNLAGTYTEQISITRSGKVTLRGETSFTNDYTQNLVTTIYSSGELTSAGKDESTPIINAKKTDGTSLALYNINFHNTYPQTKNTAALAADFYSTNIAAYGCSFVGFQDTLLANMGTQVFSNCYIEGSIDFIWGYSTAYFHQCYIATNTPGSCISAQSRPSSTASGGYVFDTCYVTYTSSYGPSYGESYLGRPYSEYSIAVHMNSYLDKHINGAGWQQWSTSSPNTEHVMFVEYNNSGPGAWSLNRVSFATNLTATEAASYTLSSWIGDTSWLDMTAYNQVPSYNLTGSSSATTTSTWAHPTNGTVPPSGAVLVSPGGVVKGSYGNLTDALASLPDDYSTQIIFMYSGSYNEQVPSTGSLGATYQNNQVTITFSHGLSVNPLPVGHSDAETATFSTTSNQIAMYNINLINTANLDGSQSSDVALAASIYGSEIGFYGCSFVGWQDTLLTGSTTGYQYYESSYIEGAIDFIWGYSKAYFKGCTISAKRQKSAITAQSRSSSSAIGGYIFDQCLFEAASDATVDLTELVYLGRPYSEYAFVVVKNSYLTDIINPSGWKIWSSSDPRTDYITFAEFNNSGPGNWENNAASPEAFGNCTLLTSDTYTLEEVMGSTEWIDMTGFNRDPQGRLYSQRAYIVSKTAIANVTTFDTIQSALDALPTSSKVTPTVFIYPADESNSDSATVYATGNYLQAINVNFVNDFGTTKDYASLGFAVRSSKYASLYGSQVRGNQDALLINGYLFASNSYIEGNIDMIWGSGSGYFLSSTISPNEDGINLTADKRASNTAAGGFVFDKCAITPAPGAGSMSEISLGRPWNSHARVAYVESYLDSCVEAAGWEQWSKSSPQTENVLFGVYQSASTANRASFATVLNDSTVAQFELTNFFASTSWIQFDHVDGTPFVPGNFTVPSTSSMSLAPSTSAVITATPTATLTTLITVPDTDTAFTTLTPADITSTVMMTVTDDTSATVTLPESFKTTVDRTTILSTTTIVEPTVTSIKSTVITSSDIQTITAPARTKTTSVIDTTTAIVTVTKADTTTTVKATATVTSIITSSAKAETTSTPRAVKVTSYTTITEGSGGTTTKSIKATTTTVDLTSTKTKHKFVTTTLSCIPAANGKRDLFQPRANTADEVTITEYTTLTTCNNTETLEPAVPTAYVTVTTTQTIGHTSTVKASTSTITSVSATTKLATETVKAVTVYLAESSTRTIAMTTTLKASTITDTIISTVTKTSTVTAPGATATVTSLKTTTIKSTITAPRITVTKTKEAISKVKETITLPTPITTILKTTTVSPKPSVTITDQATKTHTATVKQTVTETQTVTKTSKNAKACPT</sequence>
<dbReference type="PANTHER" id="PTHR31321">
    <property type="entry name" value="ACYL-COA THIOESTER HYDROLASE YBHC-RELATED"/>
    <property type="match status" value="1"/>
</dbReference>
<dbReference type="GO" id="GO:0005576">
    <property type="term" value="C:extracellular region"/>
    <property type="evidence" value="ECO:0007669"/>
    <property type="project" value="UniProtKB-SubCell"/>
</dbReference>
<comment type="similarity">
    <text evidence="3">Belongs to the pectinesterase family.</text>
</comment>
<evidence type="ECO:0000256" key="9">
    <source>
        <dbReference type="ARBA" id="ARBA00023316"/>
    </source>
</evidence>
<reference evidence="14 15" key="1">
    <citation type="submission" date="2015-06" db="EMBL/GenBank/DDBJ databases">
        <title>Talaromyces atroroseus IBT 11181 draft genome.</title>
        <authorList>
            <person name="Rasmussen K.B."/>
            <person name="Rasmussen S."/>
            <person name="Petersen B."/>
            <person name="Sicheritz-Ponten T."/>
            <person name="Mortensen U.H."/>
            <person name="Thrane U."/>
        </authorList>
    </citation>
    <scope>NUCLEOTIDE SEQUENCE [LARGE SCALE GENOMIC DNA]</scope>
    <source>
        <strain evidence="14 15">IBT 11181</strain>
    </source>
</reference>
<proteinExistence type="inferred from homology"/>
<protein>
    <recommendedName>
        <fullName evidence="4">pectinesterase</fullName>
        <ecNumber evidence="4">3.1.1.11</ecNumber>
    </recommendedName>
</protein>
<dbReference type="OrthoDB" id="5068804at2759"/>
<keyword evidence="9" id="KW-0961">Cell wall biogenesis/degradation</keyword>
<feature type="domain" description="Azaphilone pigments biosynthesis cluster protein L N-terminal" evidence="13">
    <location>
        <begin position="238"/>
        <end position="308"/>
    </location>
</feature>
<evidence type="ECO:0000313" key="15">
    <source>
        <dbReference type="Proteomes" id="UP000214365"/>
    </source>
</evidence>
<name>A0A1Q5Q6E2_TALAT</name>
<evidence type="ECO:0000256" key="10">
    <source>
        <dbReference type="ARBA" id="ARBA00047928"/>
    </source>
</evidence>
<evidence type="ECO:0000256" key="3">
    <source>
        <dbReference type="ARBA" id="ARBA00008891"/>
    </source>
</evidence>
<organism evidence="14 15">
    <name type="scientific">Talaromyces atroroseus</name>
    <dbReference type="NCBI Taxonomy" id="1441469"/>
    <lineage>
        <taxon>Eukaryota</taxon>
        <taxon>Fungi</taxon>
        <taxon>Dikarya</taxon>
        <taxon>Ascomycota</taxon>
        <taxon>Pezizomycotina</taxon>
        <taxon>Eurotiomycetes</taxon>
        <taxon>Eurotiomycetidae</taxon>
        <taxon>Eurotiales</taxon>
        <taxon>Trichocomaceae</taxon>
        <taxon>Talaromyces</taxon>
        <taxon>Talaromyces sect. Trachyspermi</taxon>
    </lineage>
</organism>
<evidence type="ECO:0000256" key="7">
    <source>
        <dbReference type="ARBA" id="ARBA00022801"/>
    </source>
</evidence>
<feature type="domain" description="Azaphilone pigments biosynthesis cluster protein L N-terminal" evidence="13">
    <location>
        <begin position="2"/>
        <end position="209"/>
    </location>
</feature>
<comment type="catalytic activity">
    <reaction evidence="10">
        <text>[(1-&gt;4)-alpha-D-galacturonosyl methyl ester](n) + n H2O = [(1-&gt;4)-alpha-D-galacturonosyl](n) + n methanol + n H(+)</text>
        <dbReference type="Rhea" id="RHEA:22380"/>
        <dbReference type="Rhea" id="RHEA-COMP:14570"/>
        <dbReference type="Rhea" id="RHEA-COMP:14573"/>
        <dbReference type="ChEBI" id="CHEBI:15377"/>
        <dbReference type="ChEBI" id="CHEBI:15378"/>
        <dbReference type="ChEBI" id="CHEBI:17790"/>
        <dbReference type="ChEBI" id="CHEBI:140522"/>
        <dbReference type="ChEBI" id="CHEBI:140523"/>
        <dbReference type="EC" id="3.1.1.11"/>
    </reaction>
</comment>
<feature type="coiled-coil region" evidence="11">
    <location>
        <begin position="32"/>
        <end position="59"/>
    </location>
</feature>
<evidence type="ECO:0000256" key="2">
    <source>
        <dbReference type="ARBA" id="ARBA00005184"/>
    </source>
</evidence>
<dbReference type="InterPro" id="IPR012334">
    <property type="entry name" value="Pectin_lyas_fold"/>
</dbReference>
<dbReference type="InterPro" id="IPR011050">
    <property type="entry name" value="Pectin_lyase_fold/virulence"/>
</dbReference>
<dbReference type="FunFam" id="2.160.20.10:FF:000014">
    <property type="entry name" value="Pectinesterase"/>
    <property type="match status" value="2"/>
</dbReference>
<dbReference type="Pfam" id="PF17111">
    <property type="entry name" value="PigL_N"/>
    <property type="match status" value="2"/>
</dbReference>
<keyword evidence="6" id="KW-0732">Signal</keyword>